<reference evidence="2" key="1">
    <citation type="journal article" date="2019" name="Int. J. Syst. Evol. Microbiol.">
        <title>The Global Catalogue of Microorganisms (GCM) 10K type strain sequencing project: providing services to taxonomists for standard genome sequencing and annotation.</title>
        <authorList>
            <consortium name="The Broad Institute Genomics Platform"/>
            <consortium name="The Broad Institute Genome Sequencing Center for Infectious Disease"/>
            <person name="Wu L."/>
            <person name="Ma J."/>
        </authorList>
    </citation>
    <scope>NUCLEOTIDE SEQUENCE [LARGE SCALE GENOMIC DNA]</scope>
    <source>
        <strain evidence="2">JCM 3367</strain>
    </source>
</reference>
<dbReference type="Proteomes" id="UP001499978">
    <property type="component" value="Unassembled WGS sequence"/>
</dbReference>
<sequence length="323" mass="36005">MLSRALNAHPSVLCLSEFFASLRNRAFPVEPLDGAQFWQLLSAPDKAVDAMVRNGLRTPEQVYPYETGRFGGSRGVPAIRHMTLPALSDDPDALYDELEAEIPSWPHRPIGEHYRDLYSWFAQRFGRRVVVERSGASLLFVHRLRKMFPEARFVHMFRDGADCALSMSRHFGFRLMVLPRVAARIVGAPANGLLKNSAAALPAEFQRLFRLDFSEEALMGVDIPLWEFGEFWSTMIQQGVQELAGLGGEARLDLRYEDLLADPRAKFTALASYIGVDADAQWLDQVSGLIEPSRVGAAGQLDRSVRDELRTACAPGELALSSL</sequence>
<dbReference type="EMBL" id="BAAARY010000065">
    <property type="protein sequence ID" value="GAA2534082.1"/>
    <property type="molecule type" value="Genomic_DNA"/>
</dbReference>
<gene>
    <name evidence="1" type="ORF">GCM10010201_36490</name>
</gene>
<name>A0ABP6B2W4_9ACTN</name>
<dbReference type="Gene3D" id="3.40.50.300">
    <property type="entry name" value="P-loop containing nucleotide triphosphate hydrolases"/>
    <property type="match status" value="1"/>
</dbReference>
<keyword evidence="2" id="KW-1185">Reference proteome</keyword>
<proteinExistence type="predicted"/>
<dbReference type="InterPro" id="IPR027417">
    <property type="entry name" value="P-loop_NTPase"/>
</dbReference>
<dbReference type="SUPFAM" id="SSF52540">
    <property type="entry name" value="P-loop containing nucleoside triphosphate hydrolases"/>
    <property type="match status" value="1"/>
</dbReference>
<protein>
    <submittedName>
        <fullName evidence="1">Sulfotransferase</fullName>
    </submittedName>
</protein>
<organism evidence="1 2">
    <name type="scientific">Pilimelia columellifera subsp. columellifera</name>
    <dbReference type="NCBI Taxonomy" id="706583"/>
    <lineage>
        <taxon>Bacteria</taxon>
        <taxon>Bacillati</taxon>
        <taxon>Actinomycetota</taxon>
        <taxon>Actinomycetes</taxon>
        <taxon>Micromonosporales</taxon>
        <taxon>Micromonosporaceae</taxon>
        <taxon>Pilimelia</taxon>
    </lineage>
</organism>
<comment type="caution">
    <text evidence="1">The sequence shown here is derived from an EMBL/GenBank/DDBJ whole genome shotgun (WGS) entry which is preliminary data.</text>
</comment>
<dbReference type="Pfam" id="PF13469">
    <property type="entry name" value="Sulfotransfer_3"/>
    <property type="match status" value="1"/>
</dbReference>
<evidence type="ECO:0000313" key="1">
    <source>
        <dbReference type="EMBL" id="GAA2534082.1"/>
    </source>
</evidence>
<accession>A0ABP6B2W4</accession>
<evidence type="ECO:0000313" key="2">
    <source>
        <dbReference type="Proteomes" id="UP001499978"/>
    </source>
</evidence>